<dbReference type="RefSeq" id="WP_044161576.1">
    <property type="nucleotide sequence ID" value="NZ_BAIV01000008.1"/>
</dbReference>
<evidence type="ECO:0000313" key="2">
    <source>
        <dbReference type="Proteomes" id="UP000019131"/>
    </source>
</evidence>
<sequence length="249" mass="28863">MGSDQISTNIYVGKDPRFGEYDKEIVHRLLQQVQIDFSCWTGDDVFQTCNCTLLYKGECPTIYKVGDKDHLIMLHVTGDEWWRWIYQFAHEYCHHLVNGPMTSEMIGLQWFEEAICDLSSICHLDRLIALCDVLRISSALDNHNRISYKVHVIACRNANFGTAQETCSEYLKSVADKLAEPVYHRDIYSNLSATILPLFQENPRLWKIILHFGDMRRWSSLEDLFDHLETTATVDYAASLTKLRSLLFS</sequence>
<reference evidence="1 2" key="1">
    <citation type="journal article" date="2014" name="Genome Announc.">
        <title>Draft Genome Sequence of Bacteroides reticulotermitis Strain JCM 10512T, Isolated from the Gut of a Termite.</title>
        <authorList>
            <person name="Yuki M."/>
            <person name="Oshima K."/>
            <person name="Suda W."/>
            <person name="Sakamoto M."/>
            <person name="Iida T."/>
            <person name="Hattori M."/>
            <person name="Ohkuma M."/>
        </authorList>
    </citation>
    <scope>NUCLEOTIDE SEQUENCE [LARGE SCALE GENOMIC DNA]</scope>
    <source>
        <strain evidence="1 2">JCM 10512</strain>
    </source>
</reference>
<dbReference type="AlphaFoldDB" id="W4URX5"/>
<comment type="caution">
    <text evidence="1">The sequence shown here is derived from an EMBL/GenBank/DDBJ whole genome shotgun (WGS) entry which is preliminary data.</text>
</comment>
<proteinExistence type="predicted"/>
<keyword evidence="2" id="KW-1185">Reference proteome</keyword>
<dbReference type="EMBL" id="BAIV01000008">
    <property type="protein sequence ID" value="GAE83383.1"/>
    <property type="molecule type" value="Genomic_DNA"/>
</dbReference>
<gene>
    <name evidence="1" type="ORF">JCM10512_1651</name>
</gene>
<evidence type="ECO:0000313" key="1">
    <source>
        <dbReference type="EMBL" id="GAE83383.1"/>
    </source>
</evidence>
<protein>
    <submittedName>
        <fullName evidence="1">Uncharacterized protein</fullName>
    </submittedName>
</protein>
<name>W4URX5_9BACE</name>
<dbReference type="Proteomes" id="UP000019131">
    <property type="component" value="Unassembled WGS sequence"/>
</dbReference>
<accession>W4URX5</accession>
<organism evidence="1 2">
    <name type="scientific">Bacteroides reticulotermitis JCM 10512</name>
    <dbReference type="NCBI Taxonomy" id="1445607"/>
    <lineage>
        <taxon>Bacteria</taxon>
        <taxon>Pseudomonadati</taxon>
        <taxon>Bacteroidota</taxon>
        <taxon>Bacteroidia</taxon>
        <taxon>Bacteroidales</taxon>
        <taxon>Bacteroidaceae</taxon>
        <taxon>Bacteroides</taxon>
    </lineage>
</organism>